<dbReference type="PANTHER" id="PTHR43747">
    <property type="entry name" value="FAD-BINDING PROTEIN"/>
    <property type="match status" value="1"/>
</dbReference>
<feature type="domain" description="TubC N-terminal docking" evidence="3">
    <location>
        <begin position="5"/>
        <end position="54"/>
    </location>
</feature>
<gene>
    <name evidence="4" type="primary">aerJ</name>
    <name evidence="4" type="ORF">PLAM_4199</name>
</gene>
<dbReference type="PANTHER" id="PTHR43747:SF1">
    <property type="entry name" value="SLR1998 PROTEIN"/>
    <property type="match status" value="1"/>
</dbReference>
<accession>A0A1J1JPC0</accession>
<dbReference type="InterPro" id="IPR050816">
    <property type="entry name" value="Flavin-dep_Halogenase_NPB"/>
</dbReference>
<dbReference type="InterPro" id="IPR044894">
    <property type="entry name" value="TubC_N_sf"/>
</dbReference>
<dbReference type="GO" id="GO:0071949">
    <property type="term" value="F:FAD binding"/>
    <property type="evidence" value="ECO:0007669"/>
    <property type="project" value="InterPro"/>
</dbReference>
<dbReference type="GeneID" id="77289836"/>
<evidence type="ECO:0000259" key="2">
    <source>
        <dbReference type="Pfam" id="PF01494"/>
    </source>
</evidence>
<dbReference type="InterPro" id="IPR002938">
    <property type="entry name" value="FAD-bd"/>
</dbReference>
<sequence>MKTVKFLSHLNHLGVKIWVENDKLRYRSPQGIMTPDLLEGLKEQKEELIALLRQQAENLSQEEAYDLVICGGGLAGLTLARQLKLKKPNLSVVVLDRMTRPLPEAGFKVGESTVEVGAFYLANTIQLTDYFEQQHLTKLGLRYFFNNRETEFHKRPELGLSEFHLPNSYQIDRGKLENDLRQFNVDAGIELLEDCLVQEIDLAEGLQQHHKIIYTQGSGENKKTHSIQARWVVDAMGRRRFLQRKLGLDKPNNQQFGAAWFRVDGRFDLSDFVPSSEIKWHNRVPNKNRYYSTNHLCGEGYWVWLIPLSTGYTSIGIVARQDIHPLKNYHNYELAYQWLKENEPVLASHLEGKQPQDFRKMPKYTYSSKQVFSLNRWACVGEAGTFPDPFYSPGSDNIGFGNSLTTQLIELDLEGQLVQEKVEDANYFYLTNNDGLTFNIQNSYNCMGNGIVMATKMIWDSLAGWTFSGLMMFNSIFLDPEFRMKVQQINGEFFPLSYRMQQLFRDWANQSLHRVNFEFIDYLAIPFVNQLRTRNLQSNKTETEIIEAYRASLKLFEEFAQVIFQLALEDTKPELLSQIHSHPWLNAWAIGLDQSKWEADGLFSPKSEPRSLDLVKQQFSSAMGR</sequence>
<dbReference type="Gene3D" id="3.50.50.60">
    <property type="entry name" value="FAD/NAD(P)-binding domain"/>
    <property type="match status" value="1"/>
</dbReference>
<evidence type="ECO:0000256" key="1">
    <source>
        <dbReference type="ARBA" id="ARBA00038396"/>
    </source>
</evidence>
<dbReference type="InterPro" id="IPR041464">
    <property type="entry name" value="TubC_N"/>
</dbReference>
<protein>
    <submittedName>
        <fullName evidence="4">Halogenase involved in aeruginosin biosynthesis</fullName>
    </submittedName>
</protein>
<dbReference type="EMBL" id="LO018304">
    <property type="protein sequence ID" value="CUM62164.1"/>
    <property type="molecule type" value="Genomic_DNA"/>
</dbReference>
<name>A0A1J1JPC0_PLAAG</name>
<dbReference type="SUPFAM" id="SSF51905">
    <property type="entry name" value="FAD/NAD(P)-binding domain"/>
    <property type="match status" value="1"/>
</dbReference>
<dbReference type="Pfam" id="PF01494">
    <property type="entry name" value="FAD_binding_3"/>
    <property type="match status" value="1"/>
</dbReference>
<proteinExistence type="inferred from homology"/>
<reference evidence="4" key="1">
    <citation type="submission" date="2015-09" db="EMBL/GenBank/DDBJ databases">
        <authorList>
            <person name="Jackson K.R."/>
            <person name="Lunt B.L."/>
            <person name="Fisher J.N.B."/>
            <person name="Gardner A.V."/>
            <person name="Bailey M.E."/>
            <person name="Deus L.M."/>
            <person name="Earl A.S."/>
            <person name="Gibby P.D."/>
            <person name="Hartmann K.A."/>
            <person name="Liu J.E."/>
            <person name="Manci A.M."/>
            <person name="Nielsen D.A."/>
            <person name="Solomon M.B."/>
            <person name="Breakwell D.P."/>
            <person name="Burnett S.H."/>
            <person name="Grose J.H."/>
        </authorList>
    </citation>
    <scope>NUCLEOTIDE SEQUENCE</scope>
    <source>
        <strain evidence="4">7805</strain>
    </source>
</reference>
<evidence type="ECO:0000313" key="4">
    <source>
        <dbReference type="EMBL" id="CUM62164.1"/>
    </source>
</evidence>
<dbReference type="RefSeq" id="WP_235751288.1">
    <property type="nucleotide sequence ID" value="NZ_JBIIEP010000018.1"/>
</dbReference>
<organism evidence="4">
    <name type="scientific">Planktothrix agardhii</name>
    <name type="common">Oscillatoria agardhii</name>
    <dbReference type="NCBI Taxonomy" id="1160"/>
    <lineage>
        <taxon>Bacteria</taxon>
        <taxon>Bacillati</taxon>
        <taxon>Cyanobacteriota</taxon>
        <taxon>Cyanophyceae</taxon>
        <taxon>Oscillatoriophycideae</taxon>
        <taxon>Oscillatoriales</taxon>
        <taxon>Microcoleaceae</taxon>
        <taxon>Planktothrix</taxon>
    </lineage>
</organism>
<dbReference type="AlphaFoldDB" id="A0A1J1JPC0"/>
<dbReference type="InterPro" id="IPR036188">
    <property type="entry name" value="FAD/NAD-bd_sf"/>
</dbReference>
<evidence type="ECO:0000259" key="3">
    <source>
        <dbReference type="Pfam" id="PF18563"/>
    </source>
</evidence>
<feature type="domain" description="FAD-binding" evidence="2">
    <location>
        <begin position="66"/>
        <end position="279"/>
    </location>
</feature>
<comment type="similarity">
    <text evidence="1">Belongs to the flavin-dependent halogenase family. Bacterial tryptophan halogenase subfamily.</text>
</comment>
<dbReference type="Pfam" id="PF18563">
    <property type="entry name" value="TubC_N"/>
    <property type="match status" value="1"/>
</dbReference>
<dbReference type="Gene3D" id="1.10.10.1830">
    <property type="entry name" value="Non-ribosomal peptide synthase, adenylation domain"/>
    <property type="match status" value="1"/>
</dbReference>